<dbReference type="InterPro" id="IPR035438">
    <property type="entry name" value="SARA/endofin"/>
</dbReference>
<dbReference type="InterPro" id="IPR024608">
    <property type="entry name" value="SARA-like_SBD"/>
</dbReference>
<dbReference type="CDD" id="cd15729">
    <property type="entry name" value="FYVE_endofin"/>
    <property type="match status" value="1"/>
</dbReference>
<dbReference type="FunFam" id="3.30.40.10:FF:000084">
    <property type="entry name" value="Zinc finger, FYVE domain-containing 9b"/>
    <property type="match status" value="1"/>
</dbReference>
<dbReference type="EMBL" id="GBEX01001313">
    <property type="protein sequence ID" value="JAI13247.1"/>
    <property type="molecule type" value="mRNA"/>
</dbReference>
<dbReference type="GO" id="GO:0005545">
    <property type="term" value="F:1-phosphatidylinositol binding"/>
    <property type="evidence" value="ECO:0007669"/>
    <property type="project" value="UniProtKB-ARBA"/>
</dbReference>
<evidence type="ECO:0000256" key="5">
    <source>
        <dbReference type="ARBA" id="ARBA00022771"/>
    </source>
</evidence>
<dbReference type="GO" id="GO:0005829">
    <property type="term" value="C:cytosol"/>
    <property type="evidence" value="ECO:0007669"/>
    <property type="project" value="UniProtKB-UniRule"/>
</dbReference>
<dbReference type="SMART" id="SM01422">
    <property type="entry name" value="SARA"/>
    <property type="match status" value="1"/>
</dbReference>
<keyword evidence="1 8" id="KW-0963">Cytoplasm</keyword>
<dbReference type="GO" id="GO:0007179">
    <property type="term" value="P:transforming growth factor beta receptor signaling pathway"/>
    <property type="evidence" value="ECO:0007669"/>
    <property type="project" value="TreeGrafter"/>
</dbReference>
<dbReference type="SUPFAM" id="SSF57903">
    <property type="entry name" value="FYVE/PHD zinc finger"/>
    <property type="match status" value="1"/>
</dbReference>
<dbReference type="Gene3D" id="4.10.720.10">
    <property type="entry name" value="Smad anchor for receptor activation, Smad-binding domain"/>
    <property type="match status" value="1"/>
</dbReference>
<dbReference type="Pfam" id="PF01363">
    <property type="entry name" value="FYVE"/>
    <property type="match status" value="1"/>
</dbReference>
<evidence type="ECO:0000256" key="3">
    <source>
        <dbReference type="ARBA" id="ARBA00022723"/>
    </source>
</evidence>
<dbReference type="PANTHER" id="PTHR46319:SF2">
    <property type="entry name" value="ZINC FINGER FYVE DOMAIN-CONTAINING PROTEIN 9"/>
    <property type="match status" value="1"/>
</dbReference>
<evidence type="ECO:0000313" key="11">
    <source>
        <dbReference type="EMBL" id="JAI13247.1"/>
    </source>
</evidence>
<keyword evidence="7 8" id="KW-0472">Membrane</keyword>
<dbReference type="InterPro" id="IPR011011">
    <property type="entry name" value="Znf_FYVE_PHD"/>
</dbReference>
<dbReference type="FunFam" id="3.30.1360.220:FF:000001">
    <property type="entry name" value="Zinc finger, FYVE domain-containing 9a"/>
    <property type="match status" value="1"/>
</dbReference>
<dbReference type="PANTHER" id="PTHR46319">
    <property type="entry name" value="ZINC FINGER FYVE DOMAIN-CONTAINING PROTEIN"/>
    <property type="match status" value="1"/>
</dbReference>
<name>A0A0F7ZB03_CROAD</name>
<dbReference type="InterPro" id="IPR013083">
    <property type="entry name" value="Znf_RING/FYVE/PHD"/>
</dbReference>
<dbReference type="FunFam" id="4.10.720.10:FF:000001">
    <property type="entry name" value="Zinc finger, FYVE domain-containing 9a"/>
    <property type="match status" value="1"/>
</dbReference>
<dbReference type="SMART" id="SM01421">
    <property type="entry name" value="DUF3480"/>
    <property type="match status" value="1"/>
</dbReference>
<dbReference type="Pfam" id="PF11979">
    <property type="entry name" value="SARA_C"/>
    <property type="match status" value="1"/>
</dbReference>
<keyword evidence="5 9" id="KW-0863">Zinc-finger</keyword>
<dbReference type="InterPro" id="IPR037145">
    <property type="entry name" value="SARA_Smad-bd_sf"/>
</dbReference>
<keyword evidence="4 8" id="KW-0967">Endosome</keyword>
<dbReference type="SMART" id="SM00064">
    <property type="entry name" value="FYVE"/>
    <property type="match status" value="1"/>
</dbReference>
<dbReference type="PIRSF" id="PIRSF037289">
    <property type="entry name" value="SARA/endofin"/>
    <property type="match status" value="1"/>
</dbReference>
<accession>A0A0F7ZB03</accession>
<reference evidence="11" key="1">
    <citation type="submission" date="2014-05" db="EMBL/GenBank/DDBJ databases">
        <title>The extremes of toxin expression variation revealed in two sympatric snake species.</title>
        <authorList>
            <person name="Margres M.J."/>
            <person name="Wray K.P."/>
            <person name="McGivern J.J."/>
            <person name="Seavy M."/>
            <person name="Sanader D."/>
            <person name="Facente J."/>
            <person name="Rokyta D.R."/>
        </authorList>
    </citation>
    <scope>NUCLEOTIDE SEQUENCE</scope>
</reference>
<feature type="domain" description="FYVE-type" evidence="10">
    <location>
        <begin position="692"/>
        <end position="751"/>
    </location>
</feature>
<evidence type="ECO:0000256" key="7">
    <source>
        <dbReference type="ARBA" id="ARBA00023136"/>
    </source>
</evidence>
<dbReference type="Gene3D" id="3.30.500.40">
    <property type="match status" value="1"/>
</dbReference>
<dbReference type="InterPro" id="IPR000306">
    <property type="entry name" value="Znf_FYVE"/>
</dbReference>
<dbReference type="FunFam" id="3.30.500.40:FF:000001">
    <property type="entry name" value="Zinc finger, FYVE domain-containing 9a"/>
    <property type="match status" value="1"/>
</dbReference>
<proteinExistence type="evidence at transcript level"/>
<dbReference type="GO" id="GO:0008270">
    <property type="term" value="F:zinc ion binding"/>
    <property type="evidence" value="ECO:0007669"/>
    <property type="project" value="UniProtKB-KW"/>
</dbReference>
<organism evidence="11">
    <name type="scientific">Crotalus adamanteus</name>
    <name type="common">Eastern diamondback rattlesnake</name>
    <dbReference type="NCBI Taxonomy" id="8729"/>
    <lineage>
        <taxon>Eukaryota</taxon>
        <taxon>Metazoa</taxon>
        <taxon>Chordata</taxon>
        <taxon>Craniata</taxon>
        <taxon>Vertebrata</taxon>
        <taxon>Euteleostomi</taxon>
        <taxon>Lepidosauria</taxon>
        <taxon>Squamata</taxon>
        <taxon>Bifurcata</taxon>
        <taxon>Unidentata</taxon>
        <taxon>Episquamata</taxon>
        <taxon>Toxicofera</taxon>
        <taxon>Serpentes</taxon>
        <taxon>Colubroidea</taxon>
        <taxon>Viperidae</taxon>
        <taxon>Crotalinae</taxon>
        <taxon>Crotalus</taxon>
    </lineage>
</organism>
<evidence type="ECO:0000259" key="10">
    <source>
        <dbReference type="PROSITE" id="PS50178"/>
    </source>
</evidence>
<evidence type="ECO:0000256" key="8">
    <source>
        <dbReference type="PIRNR" id="PIRNR037289"/>
    </source>
</evidence>
<protein>
    <recommendedName>
        <fullName evidence="8">Zinc finger FYVE domain-containing protein</fullName>
    </recommendedName>
</protein>
<sequence length="1419" mass="155560">MENYFQTEAYNLDKVLDEFEQNEDEAISPTLLEAKWSQILDPLPHRLTLNPALASVNESTISKYPEKLKSFSLSHIATTSIGGGDYCFNGKNPNMSQENTNMWIDDQATTDDQLVMRNSNPNIQCNSVDDEGKKRGSIDCLPEEKNVLVVAVMHNCDKKTLHNDLLDCKSYSSPPLMDTVSFTLDNEVQQTNHLHITVNGSVEKDTDTEKEPVLATSLNAGEDSINHDIAAAAAAIASDCSSSDSSLLKEIDNANKDTHFSQTTASGIRIPFQRSFDPSIKVQEQYASVEDLDTDVVAQKTELEIESSSPNTPNDSFSIKTSITEQMASKVQSGIAEFSTTCKLNVLGSGNDCEPSDGYLTSQDVTAVENEAGKYDKKLNTSKLFSTAAHSSDCQEMTNEELTQQNEVGKQIDTENEVQQQRYSISAGNSDGMLEIDTDLKGSSINELENSSPIDVTGTSLSSGLPNYCDSYGIQNSVIAHIPKTLPSKEDSVTEEKEIEESKSECYSNVYEQRGNEATERSGPTSNCSGDQMRKKCLHNLCSQIPSESTEASVKSAAHLQSLSVPFGGARPKQPTNLTLQIPKPLLDHLQNDLVPPNCGGNSKNKNDISEKIKVSENVATNIYADETVQNALVTDASGEHADDYDSVVSSSLCLATASDSPDNDLGAGQLGVHTRKPFTTLGEVAPVWVPDSQAPNCMKCEARFTFTKRRHHCRACGKVFCAACCNLKCKLLYMDRKEARVCVICHSVLMNAQSLENMLSAPSPSPNPNNPAEYCSTIPPLQQVQASGVLNSPPPTVMVPVGVLKHPGTEVTQPREQRRVWFADGILPNGEVADAAKLTVSGTSSTGALAVSHDPSKPISNNTLPEETENTLAFSRNITQVGSPVGSAMNLIPEDGLPPILISTGVKGDYTVEEKPSHISVMQQLEDGGPDPLVFVLNANLLSMVKIVNYVNRKCWCFTTKGMHAVGQSEIVILLQCLPDEKCLPKDIFNHFVQLYQDALAGNVVSNLGHSFFSQNFLSSKEHGGFLYVTPAYQSLQDLVLPTPPYLFGILIQKWETPWAKVFPIRLMLRLGAEYRLYPCPLFSVRFRKPLFGETGHTIMNLLADFRNYQYTLPVVQGLVVDMEVRKTSIKIPSNRYNEMMKAMNKSNEHVLAGGACFNERADSHLVCVQNDDGNYQTQAISIHNQPRKVTGASFFVFSGALKSSSGYLAKSSIVEDGVMVQITAENMDSLRQALREMKDFTISCGKVDAEEPQEHVHIQWVDDDKNFNKGVVSPIDGKSMEFIISVKIFHGSEYKANGKVIRWTEVFFLENDDQHNGLSDPADHSRLTENVAKAFCLALCPHLKLLKEDGMTKLGLRVTLDTDQVGYQAGSNGQPLPVQYMNDLDSALVPVIHGGACQLSEGPVIMELIFYILENIS</sequence>
<dbReference type="GO" id="GO:0031901">
    <property type="term" value="C:early endosome membrane"/>
    <property type="evidence" value="ECO:0007669"/>
    <property type="project" value="UniProtKB-SubCell"/>
</dbReference>
<dbReference type="Gene3D" id="3.30.1360.220">
    <property type="entry name" value="Domain of unknown function (DUF3480), N-terminal subdomain"/>
    <property type="match status" value="1"/>
</dbReference>
<evidence type="ECO:0000256" key="9">
    <source>
        <dbReference type="PROSITE-ProRule" id="PRU00091"/>
    </source>
</evidence>
<dbReference type="GO" id="GO:0016197">
    <property type="term" value="P:endosomal transport"/>
    <property type="evidence" value="ECO:0007669"/>
    <property type="project" value="TreeGrafter"/>
</dbReference>
<evidence type="ECO:0000256" key="6">
    <source>
        <dbReference type="ARBA" id="ARBA00022833"/>
    </source>
</evidence>
<evidence type="ECO:0000256" key="2">
    <source>
        <dbReference type="ARBA" id="ARBA00022553"/>
    </source>
</evidence>
<evidence type="ECO:0000256" key="4">
    <source>
        <dbReference type="ARBA" id="ARBA00022753"/>
    </source>
</evidence>
<dbReference type="Gene3D" id="3.30.40.10">
    <property type="entry name" value="Zinc/RING finger domain, C3HC4 (zinc finger)"/>
    <property type="match status" value="1"/>
</dbReference>
<evidence type="ECO:0000256" key="1">
    <source>
        <dbReference type="ARBA" id="ARBA00022490"/>
    </source>
</evidence>
<keyword evidence="3 8" id="KW-0479">Metal-binding</keyword>
<dbReference type="PROSITE" id="PS50178">
    <property type="entry name" value="ZF_FYVE"/>
    <property type="match status" value="1"/>
</dbReference>
<dbReference type="InterPro" id="IPR017455">
    <property type="entry name" value="Znf_FYVE-rel"/>
</dbReference>
<keyword evidence="2" id="KW-0597">Phosphoprotein</keyword>
<comment type="subcellular location">
    <subcellularLocation>
        <location evidence="8">Cytoplasm</location>
    </subcellularLocation>
    <subcellularLocation>
        <location evidence="8">Early endosome membrane</location>
    </subcellularLocation>
</comment>
<dbReference type="InterPro" id="IPR022557">
    <property type="entry name" value="SARA-like_C"/>
</dbReference>
<keyword evidence="6" id="KW-0862">Zinc</keyword>
<dbReference type="Pfam" id="PF11409">
    <property type="entry name" value="SARA"/>
    <property type="match status" value="1"/>
</dbReference>